<reference evidence="1" key="1">
    <citation type="submission" date="2016-10" db="EMBL/GenBank/DDBJ databases">
        <authorList>
            <person name="de Groot N.N."/>
        </authorList>
    </citation>
    <scope>NUCLEOTIDE SEQUENCE</scope>
    <source>
        <strain evidence="1">Tvtc0002</strain>
    </source>
</reference>
<organism evidence="1">
    <name type="scientific">Hericium coralloides</name>
    <name type="common">Coral tooth fungus</name>
    <name type="synonym">Hericium ramosum</name>
    <dbReference type="NCBI Taxonomy" id="100756"/>
    <lineage>
        <taxon>Eukaryota</taxon>
        <taxon>Fungi</taxon>
        <taxon>Dikarya</taxon>
        <taxon>Basidiomycota</taxon>
        <taxon>Agaricomycotina</taxon>
        <taxon>Agaricomycetes</taxon>
        <taxon>Russulales</taxon>
        <taxon>Hericiaceae</taxon>
        <taxon>Hericium</taxon>
    </lineage>
</organism>
<proteinExistence type="predicted"/>
<dbReference type="EMBL" id="KY007042">
    <property type="protein sequence ID" value="APX41094.1"/>
    <property type="molecule type" value="Genomic_DNA"/>
</dbReference>
<name>A0A1P8NNI1_HERCO</name>
<accession>A0A1P8NNI1</accession>
<geneLocation type="mitochondrion" evidence="1"/>
<gene>
    <name evidence="1" type="primary">orf106</name>
</gene>
<dbReference type="AlphaFoldDB" id="A0A1P8NNI1"/>
<evidence type="ECO:0000313" key="1">
    <source>
        <dbReference type="EMBL" id="APX41094.1"/>
    </source>
</evidence>
<sequence length="106" mass="12428">MISIEDYNIDEYVNTIPIEELFKEWIYEITLPVVSYKIDTNSVNYKYLSKTDIIKNNIISEKLKNNIINWKDNIGIEIKKIEIKEIGVDTNDINLTNLNNIDKNSC</sequence>
<keyword evidence="1" id="KW-0496">Mitochondrion</keyword>
<dbReference type="RefSeq" id="YP_009348141.1">
    <property type="nucleotide sequence ID" value="NC_033903.1"/>
</dbReference>
<dbReference type="GeneID" id="31078704"/>
<protein>
    <submittedName>
        <fullName evidence="1">Uncharacterized protein</fullName>
    </submittedName>
</protein>